<keyword evidence="1" id="KW-0732">Signal</keyword>
<dbReference type="KEGG" id="mmh:Mmah_1518"/>
<evidence type="ECO:0000256" key="1">
    <source>
        <dbReference type="ARBA" id="ARBA00022729"/>
    </source>
</evidence>
<sequence precursor="true">MYSLLLINIDGDFKKGYVVKNISIFIILTFFFACAGIVADASPTEADSLSHEDFTSYSTCNRCHAITTSQWEGSMHYHAFDDPFYQEELKLASEETNGSLDVFCTRCHIPVSVVSGQVPPIDNPDISEEADEGVGCDFCHSVKESSEIGNGGYAVAPSETKYGPFDDSESTFHESQYSEFYTKSEYCGMCHQITHPTSGVVLDDTYQAWSEGPYAEEEVQCQDCHMTPGITEFEANPGRAGSGAPKRDHISVHNFAGANVFVTGILGEDDHKEMAIKRLQEVATLEVNIPENAQPGEEVAIKVSITNSGAGHNLPTGLTEARQMWTQVDIKDSQGREIYSSGNLDEDGNIENGIIYWALYSDADGNHTQKLWEITDVISDNRIAPESTAVEVHNFTVPEGVVDPIIVDTKLLYRSAPQHLIDELFEEKEYEVPTVEMESVKGGINGEVESEGTPGFGSIVGLISLLTVYLFRRKM</sequence>
<evidence type="ECO:0000259" key="4">
    <source>
        <dbReference type="Pfam" id="PF18204"/>
    </source>
</evidence>
<evidence type="ECO:0000259" key="3">
    <source>
        <dbReference type="Pfam" id="PF13435"/>
    </source>
</evidence>
<name>D5E776_METMS</name>
<evidence type="ECO:0000313" key="5">
    <source>
        <dbReference type="EMBL" id="ADE37014.1"/>
    </source>
</evidence>
<proteinExistence type="predicted"/>
<gene>
    <name evidence="5" type="ordered locus">Mmah_1518</name>
</gene>
<protein>
    <submittedName>
        <fullName evidence="5">Uncharacterized protein</fullName>
    </submittedName>
</protein>
<evidence type="ECO:0000313" key="6">
    <source>
        <dbReference type="Proteomes" id="UP000001059"/>
    </source>
</evidence>
<dbReference type="Gene3D" id="1.10.1130.10">
    <property type="entry name" value="Flavocytochrome C3, Chain A"/>
    <property type="match status" value="1"/>
</dbReference>
<dbReference type="EMBL" id="CP001994">
    <property type="protein sequence ID" value="ADE37014.1"/>
    <property type="molecule type" value="Genomic_DNA"/>
</dbReference>
<keyword evidence="6" id="KW-1185">Reference proteome</keyword>
<dbReference type="InterPro" id="IPR036280">
    <property type="entry name" value="Multihaem_cyt_sf"/>
</dbReference>
<dbReference type="STRING" id="547558.Mmah_1518"/>
<dbReference type="Pfam" id="PF18204">
    <property type="entry name" value="PGF-CTERM"/>
    <property type="match status" value="1"/>
</dbReference>
<keyword evidence="2" id="KW-0472">Membrane</keyword>
<dbReference type="Pfam" id="PF13435">
    <property type="entry name" value="Cytochrome_C554"/>
    <property type="match status" value="1"/>
</dbReference>
<feature type="transmembrane region" description="Helical" evidence="2">
    <location>
        <begin position="454"/>
        <end position="471"/>
    </location>
</feature>
<dbReference type="InterPro" id="IPR023155">
    <property type="entry name" value="Cyt_c-552/4"/>
</dbReference>
<dbReference type="SUPFAM" id="SSF48695">
    <property type="entry name" value="Multiheme cytochromes"/>
    <property type="match status" value="1"/>
</dbReference>
<evidence type="ECO:0000256" key="2">
    <source>
        <dbReference type="SAM" id="Phobius"/>
    </source>
</evidence>
<dbReference type="AlphaFoldDB" id="D5E776"/>
<feature type="domain" description="PGF-CTERM archaeal protein-sorting signal" evidence="4">
    <location>
        <begin position="453"/>
        <end position="474"/>
    </location>
</feature>
<feature type="transmembrane region" description="Helical" evidence="2">
    <location>
        <begin position="21"/>
        <end position="39"/>
    </location>
</feature>
<dbReference type="Proteomes" id="UP000001059">
    <property type="component" value="Chromosome"/>
</dbReference>
<reference evidence="5 6" key="1">
    <citation type="submission" date="2010-03" db="EMBL/GenBank/DDBJ databases">
        <title>The complete genome of Methanohalophilus mahii DSM 5219.</title>
        <authorList>
            <consortium name="US DOE Joint Genome Institute (JGI-PGF)"/>
            <person name="Lucas S."/>
            <person name="Copeland A."/>
            <person name="Lapidus A."/>
            <person name="Glavina del Rio T."/>
            <person name="Dalin E."/>
            <person name="Tice H."/>
            <person name="Bruce D."/>
            <person name="Goodwin L."/>
            <person name="Pitluck S."/>
            <person name="Kyrpides N."/>
            <person name="Mavromatis K."/>
            <person name="Ivanova N."/>
            <person name="Lykidis A."/>
            <person name="Saunders E."/>
            <person name="Brettin T."/>
            <person name="Detter J.C."/>
            <person name="Han C."/>
            <person name="Land M."/>
            <person name="Hauser L."/>
            <person name="Markowitz V."/>
            <person name="Cheng J.-F."/>
            <person name="Hugenholtz P."/>
            <person name="Woyke T."/>
            <person name="Wu D."/>
            <person name="Spring S."/>
            <person name="Schneider S."/>
            <person name="Schroeder M."/>
            <person name="Klenk H.-P."/>
            <person name="Eisen J.A."/>
        </authorList>
    </citation>
    <scope>NUCLEOTIDE SEQUENCE [LARGE SCALE GENOMIC DNA]</scope>
    <source>
        <strain evidence="6">ATCC 35705 / DSM 5219 / SLP</strain>
    </source>
</reference>
<organism evidence="5 6">
    <name type="scientific">Methanohalophilus mahii (strain ATCC 35705 / DSM 5219 / SLP)</name>
    <dbReference type="NCBI Taxonomy" id="547558"/>
    <lineage>
        <taxon>Archaea</taxon>
        <taxon>Methanobacteriati</taxon>
        <taxon>Methanobacteriota</taxon>
        <taxon>Stenosarchaea group</taxon>
        <taxon>Methanomicrobia</taxon>
        <taxon>Methanosarcinales</taxon>
        <taxon>Methanosarcinaceae</taxon>
        <taxon>Methanohalophilus</taxon>
    </lineage>
</organism>
<accession>D5E776</accession>
<feature type="domain" description="Cytochrome c-552/4" evidence="3">
    <location>
        <begin position="59"/>
        <end position="141"/>
    </location>
</feature>
<dbReference type="HOGENOM" id="CLU_032391_0_0_2"/>
<keyword evidence="2" id="KW-0812">Transmembrane</keyword>
<dbReference type="InterPro" id="IPR026371">
    <property type="entry name" value="PGF_CTERM"/>
</dbReference>
<keyword evidence="2" id="KW-1133">Transmembrane helix</keyword>